<dbReference type="Gene3D" id="1.10.10.10">
    <property type="entry name" value="Winged helix-like DNA-binding domain superfamily/Winged helix DNA-binding domain"/>
    <property type="match status" value="1"/>
</dbReference>
<keyword evidence="2" id="KW-0238">DNA-binding</keyword>
<evidence type="ECO:0000256" key="3">
    <source>
        <dbReference type="ARBA" id="ARBA00023163"/>
    </source>
</evidence>
<dbReference type="InterPro" id="IPR036390">
    <property type="entry name" value="WH_DNA-bd_sf"/>
</dbReference>
<dbReference type="PANTHER" id="PTHR42756">
    <property type="entry name" value="TRANSCRIPTIONAL REGULATOR, MARR"/>
    <property type="match status" value="1"/>
</dbReference>
<keyword evidence="1" id="KW-0805">Transcription regulation</keyword>
<dbReference type="AlphaFoldDB" id="A0A6I6UQH7"/>
<evidence type="ECO:0000313" key="6">
    <source>
        <dbReference type="Proteomes" id="UP000465062"/>
    </source>
</evidence>
<evidence type="ECO:0000256" key="2">
    <source>
        <dbReference type="ARBA" id="ARBA00023125"/>
    </source>
</evidence>
<evidence type="ECO:0000259" key="4">
    <source>
        <dbReference type="PROSITE" id="PS50995"/>
    </source>
</evidence>
<dbReference type="InterPro" id="IPR023187">
    <property type="entry name" value="Tscrpt_reg_MarR-type_CS"/>
</dbReference>
<feature type="domain" description="HTH marR-type" evidence="4">
    <location>
        <begin position="11"/>
        <end position="146"/>
    </location>
</feature>
<dbReference type="SUPFAM" id="SSF46785">
    <property type="entry name" value="Winged helix' DNA-binding domain"/>
    <property type="match status" value="1"/>
</dbReference>
<dbReference type="SMART" id="SM00347">
    <property type="entry name" value="HTH_MARR"/>
    <property type="match status" value="1"/>
</dbReference>
<proteinExistence type="predicted"/>
<keyword evidence="3" id="KW-0804">Transcription</keyword>
<evidence type="ECO:0000256" key="1">
    <source>
        <dbReference type="ARBA" id="ARBA00023015"/>
    </source>
</evidence>
<protein>
    <submittedName>
        <fullName evidence="5">MarR family transcriptional regulator</fullName>
    </submittedName>
</protein>
<dbReference type="Pfam" id="PF12802">
    <property type="entry name" value="MarR_2"/>
    <property type="match status" value="1"/>
</dbReference>
<gene>
    <name evidence="5" type="ORF">FHE72_04930</name>
</gene>
<organism evidence="5 6">
    <name type="scientific">Rossellomorea vietnamensis</name>
    <dbReference type="NCBI Taxonomy" id="218284"/>
    <lineage>
        <taxon>Bacteria</taxon>
        <taxon>Bacillati</taxon>
        <taxon>Bacillota</taxon>
        <taxon>Bacilli</taxon>
        <taxon>Bacillales</taxon>
        <taxon>Bacillaceae</taxon>
        <taxon>Rossellomorea</taxon>
    </lineage>
</organism>
<reference evidence="5 6" key="1">
    <citation type="submission" date="2019-06" db="EMBL/GenBank/DDBJ databases">
        <title>An operon consisting of a P-type ATPase gene and a transcriptional regular gene given the different cadmium resistance in Bacillus vietamensis 151-6 and Bacillus marisflavi 151-25.</title>
        <authorList>
            <person name="Yu X."/>
        </authorList>
    </citation>
    <scope>NUCLEOTIDE SEQUENCE [LARGE SCALE GENOMIC DNA]</scope>
    <source>
        <strain evidence="5 6">151-6</strain>
    </source>
</reference>
<sequence>MSMGNQQITPALQLLRSFSRVNKTMIRFVQKTAADNGLSVPQYTILVTIAPERELTQKTIGERTFLPKSTLSQAVDGLVQAGFLHRQQVEDNRREMLLSLSHQGEKMLKGIHKQEGSIHQLTAGAVETLSEEEFAGLLQAHERIADFFDEKGEEEDAT</sequence>
<dbReference type="Proteomes" id="UP000465062">
    <property type="component" value="Chromosome"/>
</dbReference>
<dbReference type="EMBL" id="CP047394">
    <property type="protein sequence ID" value="QHE63657.1"/>
    <property type="molecule type" value="Genomic_DNA"/>
</dbReference>
<dbReference type="PROSITE" id="PS01117">
    <property type="entry name" value="HTH_MARR_1"/>
    <property type="match status" value="1"/>
</dbReference>
<dbReference type="GO" id="GO:0003677">
    <property type="term" value="F:DNA binding"/>
    <property type="evidence" value="ECO:0007669"/>
    <property type="project" value="UniProtKB-KW"/>
</dbReference>
<name>A0A6I6UQH7_9BACI</name>
<dbReference type="KEGG" id="bvq:FHE72_04930"/>
<evidence type="ECO:0000313" key="5">
    <source>
        <dbReference type="EMBL" id="QHE63657.1"/>
    </source>
</evidence>
<dbReference type="GO" id="GO:0003700">
    <property type="term" value="F:DNA-binding transcription factor activity"/>
    <property type="evidence" value="ECO:0007669"/>
    <property type="project" value="InterPro"/>
</dbReference>
<dbReference type="PANTHER" id="PTHR42756:SF1">
    <property type="entry name" value="TRANSCRIPTIONAL REPRESSOR OF EMRAB OPERON"/>
    <property type="match status" value="1"/>
</dbReference>
<dbReference type="InterPro" id="IPR036388">
    <property type="entry name" value="WH-like_DNA-bd_sf"/>
</dbReference>
<accession>A0A6I6UQH7</accession>
<dbReference type="InterPro" id="IPR000835">
    <property type="entry name" value="HTH_MarR-typ"/>
</dbReference>
<dbReference type="PROSITE" id="PS50995">
    <property type="entry name" value="HTH_MARR_2"/>
    <property type="match status" value="1"/>
</dbReference>